<dbReference type="SMART" id="SM00448">
    <property type="entry name" value="REC"/>
    <property type="match status" value="1"/>
</dbReference>
<dbReference type="Pfam" id="PF00072">
    <property type="entry name" value="Response_reg"/>
    <property type="match status" value="1"/>
</dbReference>
<dbReference type="InterPro" id="IPR011006">
    <property type="entry name" value="CheY-like_superfamily"/>
</dbReference>
<organism evidence="2 3">
    <name type="scientific">Tessaracoccus flavus</name>
    <dbReference type="NCBI Taxonomy" id="1610493"/>
    <lineage>
        <taxon>Bacteria</taxon>
        <taxon>Bacillati</taxon>
        <taxon>Actinomycetota</taxon>
        <taxon>Actinomycetes</taxon>
        <taxon>Propionibacteriales</taxon>
        <taxon>Propionibacteriaceae</taxon>
        <taxon>Tessaracoccus</taxon>
    </lineage>
</organism>
<gene>
    <name evidence="2" type="ORF">RPIT_10450</name>
</gene>
<dbReference type="Gene3D" id="3.40.50.2300">
    <property type="match status" value="1"/>
</dbReference>
<dbReference type="InterPro" id="IPR050595">
    <property type="entry name" value="Bact_response_regulator"/>
</dbReference>
<keyword evidence="1" id="KW-0597">Phosphoprotein</keyword>
<dbReference type="PROSITE" id="PS50110">
    <property type="entry name" value="RESPONSE_REGULATORY"/>
    <property type="match status" value="1"/>
</dbReference>
<proteinExistence type="predicted"/>
<dbReference type="AlphaFoldDB" id="A0A1Q2CGD0"/>
<dbReference type="Proteomes" id="UP000188324">
    <property type="component" value="Chromosome"/>
</dbReference>
<sequence length="236" mass="25383">MLALVVGLLDLGPWVLAAPALNFVAFLSLSVTCLAVCLAIKIFRNQARYAAIESEANKAILAKIGESSATAALRAGSAEDNTEEIKRLLNAVQALKTNSPLSPERTADALAAYAEANKGAKQILWVDDNVEWIQMERETLEAAGVATVWAPSTQRALDLLTGNSFSVVVTDMKRYEGEKEGYALLEAMRARGDDTPVIVYSSSRHPDHIAQVVDHGGQGATNDPAELFELVMKELS</sequence>
<dbReference type="GO" id="GO:0000160">
    <property type="term" value="P:phosphorelay signal transduction system"/>
    <property type="evidence" value="ECO:0007669"/>
    <property type="project" value="InterPro"/>
</dbReference>
<dbReference type="STRING" id="1610493.RPIT_10450"/>
<name>A0A1Q2CGD0_9ACTN</name>
<dbReference type="KEGG" id="tfl:RPIT_10450"/>
<keyword evidence="3" id="KW-1185">Reference proteome</keyword>
<evidence type="ECO:0000313" key="2">
    <source>
        <dbReference type="EMBL" id="AQP45163.1"/>
    </source>
</evidence>
<evidence type="ECO:0000256" key="1">
    <source>
        <dbReference type="ARBA" id="ARBA00022553"/>
    </source>
</evidence>
<dbReference type="SUPFAM" id="SSF52172">
    <property type="entry name" value="CheY-like"/>
    <property type="match status" value="1"/>
</dbReference>
<dbReference type="InterPro" id="IPR001789">
    <property type="entry name" value="Sig_transdc_resp-reg_receiver"/>
</dbReference>
<reference evidence="2 3" key="1">
    <citation type="journal article" date="2016" name="Int. J. Syst. Evol. Microbiol.">
        <title>Tessaracoccus flavus sp. nov., isolated from the drainage system of a lindane-producing factory.</title>
        <authorList>
            <person name="Kumari R."/>
            <person name="Singh P."/>
            <person name="Schumann P."/>
            <person name="Lal R."/>
        </authorList>
    </citation>
    <scope>NUCLEOTIDE SEQUENCE [LARGE SCALE GENOMIC DNA]</scope>
    <source>
        <strain evidence="2 3">RP1T</strain>
    </source>
</reference>
<protein>
    <submittedName>
        <fullName evidence="2">Uncharacterized protein</fullName>
    </submittedName>
</protein>
<dbReference type="PANTHER" id="PTHR44591">
    <property type="entry name" value="STRESS RESPONSE REGULATOR PROTEIN 1"/>
    <property type="match status" value="1"/>
</dbReference>
<evidence type="ECO:0000313" key="3">
    <source>
        <dbReference type="Proteomes" id="UP000188324"/>
    </source>
</evidence>
<dbReference type="PANTHER" id="PTHR44591:SF3">
    <property type="entry name" value="RESPONSE REGULATORY DOMAIN-CONTAINING PROTEIN"/>
    <property type="match status" value="1"/>
</dbReference>
<dbReference type="EMBL" id="CP019605">
    <property type="protein sequence ID" value="AQP45163.1"/>
    <property type="molecule type" value="Genomic_DNA"/>
</dbReference>
<accession>A0A1Q2CGD0</accession>